<feature type="transmembrane region" description="Helical" evidence="1">
    <location>
        <begin position="6"/>
        <end position="32"/>
    </location>
</feature>
<feature type="transmembrane region" description="Helical" evidence="1">
    <location>
        <begin position="53"/>
        <end position="76"/>
    </location>
</feature>
<evidence type="ECO:0000313" key="2">
    <source>
        <dbReference type="EMBL" id="MBB4896188.1"/>
    </source>
</evidence>
<protein>
    <submittedName>
        <fullName evidence="2">Membrane protein</fullName>
    </submittedName>
</protein>
<reference evidence="2 3" key="1">
    <citation type="submission" date="2020-08" db="EMBL/GenBank/DDBJ databases">
        <title>Genomic Encyclopedia of Type Strains, Phase III (KMG-III): the genomes of soil and plant-associated and newly described type strains.</title>
        <authorList>
            <person name="Whitman W."/>
        </authorList>
    </citation>
    <scope>NUCLEOTIDE SEQUENCE [LARGE SCALE GENOMIC DNA]</scope>
    <source>
        <strain evidence="2 3">CECT 3273</strain>
    </source>
</reference>
<name>A0A7W7LUU2_9ACTN</name>
<evidence type="ECO:0000256" key="1">
    <source>
        <dbReference type="SAM" id="Phobius"/>
    </source>
</evidence>
<dbReference type="RefSeq" id="WP_184817062.1">
    <property type="nucleotide sequence ID" value="NZ_BMTK01000001.1"/>
</dbReference>
<keyword evidence="3" id="KW-1185">Reference proteome</keyword>
<dbReference type="EMBL" id="JACHJI010000001">
    <property type="protein sequence ID" value="MBB4896188.1"/>
    <property type="molecule type" value="Genomic_DNA"/>
</dbReference>
<organism evidence="2 3">
    <name type="scientific">Streptomyces griseomycini</name>
    <dbReference type="NCBI Taxonomy" id="66895"/>
    <lineage>
        <taxon>Bacteria</taxon>
        <taxon>Bacillati</taxon>
        <taxon>Actinomycetota</taxon>
        <taxon>Actinomycetes</taxon>
        <taxon>Kitasatosporales</taxon>
        <taxon>Streptomycetaceae</taxon>
        <taxon>Streptomyces</taxon>
    </lineage>
</organism>
<dbReference type="InterPro" id="IPR013901">
    <property type="entry name" value="Anthrone_oxy"/>
</dbReference>
<dbReference type="Pfam" id="PF08592">
    <property type="entry name" value="Anthrone_oxy"/>
    <property type="match status" value="1"/>
</dbReference>
<accession>A0A7W7LUU2</accession>
<proteinExistence type="predicted"/>
<dbReference type="Proteomes" id="UP000579523">
    <property type="component" value="Unassembled WGS sequence"/>
</dbReference>
<dbReference type="AlphaFoldDB" id="A0A7W7LUU2"/>
<gene>
    <name evidence="2" type="ORF">FHS37_000204</name>
</gene>
<keyword evidence="1" id="KW-0472">Membrane</keyword>
<sequence>MSEGPYFVLTVLGVLGTGLVAGVFCGFSAFVMKGLAALPPAQGVAAMQAVNAAAVRPAFMVLFLGSASLCAVLTVVTFVRWPDEGADGALTGGALYLIGSFGLTAVANVPRNNALAGLVPGSAEAAAYWPVYVRGWTRWNHVRAFSSAGAAVAYLSALT</sequence>
<keyword evidence="1" id="KW-1133">Transmembrane helix</keyword>
<keyword evidence="1" id="KW-0812">Transmembrane</keyword>
<evidence type="ECO:0000313" key="3">
    <source>
        <dbReference type="Proteomes" id="UP000579523"/>
    </source>
</evidence>
<feature type="transmembrane region" description="Helical" evidence="1">
    <location>
        <begin position="88"/>
        <end position="109"/>
    </location>
</feature>
<comment type="caution">
    <text evidence="2">The sequence shown here is derived from an EMBL/GenBank/DDBJ whole genome shotgun (WGS) entry which is preliminary data.</text>
</comment>